<evidence type="ECO:0000259" key="1">
    <source>
        <dbReference type="SMART" id="SM00507"/>
    </source>
</evidence>
<dbReference type="AlphaFoldDB" id="A0A7W9BV75"/>
<proteinExistence type="predicted"/>
<dbReference type="Pfam" id="PF01844">
    <property type="entry name" value="HNH"/>
    <property type="match status" value="1"/>
</dbReference>
<dbReference type="CDD" id="cd00085">
    <property type="entry name" value="HNHc"/>
    <property type="match status" value="1"/>
</dbReference>
<dbReference type="Gene3D" id="1.10.30.50">
    <property type="match status" value="1"/>
</dbReference>
<name>A0A7W9BV75_9SPHN</name>
<accession>A0A7W9BV75</accession>
<reference evidence="2 3" key="1">
    <citation type="submission" date="2020-08" db="EMBL/GenBank/DDBJ databases">
        <title>Genomic Encyclopedia of Type Strains, Phase IV (KMG-IV): sequencing the most valuable type-strain genomes for metagenomic binning, comparative biology and taxonomic classification.</title>
        <authorList>
            <person name="Goeker M."/>
        </authorList>
    </citation>
    <scope>NUCLEOTIDE SEQUENCE [LARGE SCALE GENOMIC DNA]</scope>
    <source>
        <strain evidence="2 3">DSM 103336</strain>
    </source>
</reference>
<dbReference type="GO" id="GO:0008270">
    <property type="term" value="F:zinc ion binding"/>
    <property type="evidence" value="ECO:0007669"/>
    <property type="project" value="InterPro"/>
</dbReference>
<dbReference type="EMBL" id="JACIJR010000007">
    <property type="protein sequence ID" value="MBB5730615.1"/>
    <property type="molecule type" value="Genomic_DNA"/>
</dbReference>
<evidence type="ECO:0000313" key="2">
    <source>
        <dbReference type="EMBL" id="MBB5730615.1"/>
    </source>
</evidence>
<protein>
    <recommendedName>
        <fullName evidence="1">HNH nuclease domain-containing protein</fullName>
    </recommendedName>
</protein>
<dbReference type="Proteomes" id="UP000546701">
    <property type="component" value="Unassembled WGS sequence"/>
</dbReference>
<dbReference type="Pfam" id="PF26345">
    <property type="entry name" value="ScoMcrA_N"/>
    <property type="match status" value="1"/>
</dbReference>
<dbReference type="InterPro" id="IPR003615">
    <property type="entry name" value="HNH_nuc"/>
</dbReference>
<evidence type="ECO:0000313" key="3">
    <source>
        <dbReference type="Proteomes" id="UP000546701"/>
    </source>
</evidence>
<comment type="caution">
    <text evidence="2">The sequence shown here is derived from an EMBL/GenBank/DDBJ whole genome shotgun (WGS) entry which is preliminary data.</text>
</comment>
<gene>
    <name evidence="2" type="ORF">FHS99_003118</name>
</gene>
<feature type="domain" description="HNH nuclease" evidence="1">
    <location>
        <begin position="127"/>
        <end position="185"/>
    </location>
</feature>
<dbReference type="InterPro" id="IPR002711">
    <property type="entry name" value="HNH"/>
</dbReference>
<dbReference type="GO" id="GO:0004519">
    <property type="term" value="F:endonuclease activity"/>
    <property type="evidence" value="ECO:0007669"/>
    <property type="project" value="InterPro"/>
</dbReference>
<dbReference type="RefSeq" id="WP_157176892.1">
    <property type="nucleotide sequence ID" value="NZ_BMJP01000005.1"/>
</dbReference>
<dbReference type="InterPro" id="IPR058807">
    <property type="entry name" value="ScoMcrA_N"/>
</dbReference>
<keyword evidence="3" id="KW-1185">Reference proteome</keyword>
<dbReference type="OrthoDB" id="9802640at2"/>
<organism evidence="2 3">
    <name type="scientific">Sphingomonas prati</name>
    <dbReference type="NCBI Taxonomy" id="1843237"/>
    <lineage>
        <taxon>Bacteria</taxon>
        <taxon>Pseudomonadati</taxon>
        <taxon>Pseudomonadota</taxon>
        <taxon>Alphaproteobacteria</taxon>
        <taxon>Sphingomonadales</taxon>
        <taxon>Sphingomonadaceae</taxon>
        <taxon>Sphingomonas</taxon>
    </lineage>
</organism>
<sequence length="208" mass="23539">MTVTKKDILKKLSECNTLGISQFLEKYGFQPPRGVFLIYQGQEYPARAIWGAAHTPPLDGTYDNARMYHGPGAFQNLDPAFYLTTKAEYLALKGESPAIQDLDDEGFGNEEPEYRRRMAGAYIRNPEVRTQVLRRANGKCEYGGCTPFKNLNGQIYLETHHVISLSEQGIDRLTNVIALCANHHREAHFGQDWQILQDKFLTIIASVD</sequence>
<dbReference type="SMART" id="SM00507">
    <property type="entry name" value="HNHc"/>
    <property type="match status" value="1"/>
</dbReference>
<dbReference type="GO" id="GO:0003676">
    <property type="term" value="F:nucleic acid binding"/>
    <property type="evidence" value="ECO:0007669"/>
    <property type="project" value="InterPro"/>
</dbReference>